<dbReference type="Proteomes" id="UP000482800">
    <property type="component" value="Unassembled WGS sequence"/>
</dbReference>
<comment type="caution">
    <text evidence="1">The sequence shown here is derived from an EMBL/GenBank/DDBJ whole genome shotgun (WGS) entry which is preliminary data.</text>
</comment>
<keyword evidence="2" id="KW-1185">Reference proteome</keyword>
<dbReference type="AlphaFoldDB" id="A0A6V8KSX0"/>
<protein>
    <submittedName>
        <fullName evidence="1">Uncharacterized protein</fullName>
    </submittedName>
</protein>
<organism evidence="1 2">
    <name type="scientific">Phytohabitans houttuyneae</name>
    <dbReference type="NCBI Taxonomy" id="1076126"/>
    <lineage>
        <taxon>Bacteria</taxon>
        <taxon>Bacillati</taxon>
        <taxon>Actinomycetota</taxon>
        <taxon>Actinomycetes</taxon>
        <taxon>Micromonosporales</taxon>
        <taxon>Micromonosporaceae</taxon>
    </lineage>
</organism>
<reference evidence="1 2" key="2">
    <citation type="submission" date="2020-03" db="EMBL/GenBank/DDBJ databases">
        <authorList>
            <person name="Ichikawa N."/>
            <person name="Kimura A."/>
            <person name="Kitahashi Y."/>
            <person name="Uohara A."/>
        </authorList>
    </citation>
    <scope>NUCLEOTIDE SEQUENCE [LARGE SCALE GENOMIC DNA]</scope>
    <source>
        <strain evidence="1 2">NBRC 108639</strain>
    </source>
</reference>
<gene>
    <name evidence="1" type="ORF">Phou_090770</name>
</gene>
<proteinExistence type="predicted"/>
<evidence type="ECO:0000313" key="1">
    <source>
        <dbReference type="EMBL" id="GFJ84897.1"/>
    </source>
</evidence>
<evidence type="ECO:0000313" key="2">
    <source>
        <dbReference type="Proteomes" id="UP000482800"/>
    </source>
</evidence>
<accession>A0A6V8KSX0</accession>
<reference evidence="1 2" key="1">
    <citation type="submission" date="2020-03" db="EMBL/GenBank/DDBJ databases">
        <title>Whole genome shotgun sequence of Phytohabitans houttuyneae NBRC 108639.</title>
        <authorList>
            <person name="Komaki H."/>
            <person name="Tamura T."/>
        </authorList>
    </citation>
    <scope>NUCLEOTIDE SEQUENCE [LARGE SCALE GENOMIC DNA]</scope>
    <source>
        <strain evidence="1 2">NBRC 108639</strain>
    </source>
</reference>
<sequence>MAPKARGSSPPLVREDELVRLRHVWVVFVLTHGTHPAIKQTVLEAAAQAGRRVPGPRKALEG</sequence>
<name>A0A6V8KSX0_9ACTN</name>
<dbReference type="EMBL" id="BLPF01000004">
    <property type="protein sequence ID" value="GFJ84897.1"/>
    <property type="molecule type" value="Genomic_DNA"/>
</dbReference>